<protein>
    <recommendedName>
        <fullName evidence="6">FecR family protein</fullName>
    </recommendedName>
</protein>
<sequence length="342" mass="38418">MKGKEDIKGQSADGEQLLDKLLKQEEWNAEPVWERCVADIKRIEARKAQGKRRWIWSSGIAASVAIALFAVTFFLFNSPPYSETDSHVRLVRGGKTVLVHSDLQSINGGKIDNDTLTEYNHSVVGELAQDLEVHVPFGKRFCTILNDGTSVTLNGGTVFHYQSKFGGNERRVRLAKGQAFFEVAHNPKKPFVVEVEDSEIKVLGTSFDIKDYAEQGEIVTTLVLGKIKVKNGDSEVEISPSEQAVIRKGEKVIQIDSVDVAPHVAWLRGRILAKPLTVKEVFLQLERLHGYRFDYAKAKNCMDIQIIATFDKQDSIEDILEVISRMADFQYAFSGNTIKVYR</sequence>
<feature type="domain" description="FecR protein" evidence="2">
    <location>
        <begin position="144"/>
        <end position="227"/>
    </location>
</feature>
<dbReference type="GO" id="GO:0016989">
    <property type="term" value="F:sigma factor antagonist activity"/>
    <property type="evidence" value="ECO:0007669"/>
    <property type="project" value="TreeGrafter"/>
</dbReference>
<proteinExistence type="predicted"/>
<gene>
    <name evidence="4" type="ORF">FUAX_31920</name>
</gene>
<feature type="transmembrane region" description="Helical" evidence="1">
    <location>
        <begin position="54"/>
        <end position="76"/>
    </location>
</feature>
<dbReference type="EMBL" id="AP025314">
    <property type="protein sequence ID" value="BDD10760.1"/>
    <property type="molecule type" value="Genomic_DNA"/>
</dbReference>
<dbReference type="InterPro" id="IPR012373">
    <property type="entry name" value="Ferrdict_sens_TM"/>
</dbReference>
<accession>A0AAU9CN04</accession>
<evidence type="ECO:0000256" key="1">
    <source>
        <dbReference type="SAM" id="Phobius"/>
    </source>
</evidence>
<evidence type="ECO:0008006" key="6">
    <source>
        <dbReference type="Google" id="ProtNLM"/>
    </source>
</evidence>
<dbReference type="Pfam" id="PF16344">
    <property type="entry name" value="FecR_C"/>
    <property type="match status" value="1"/>
</dbReference>
<keyword evidence="1" id="KW-1133">Transmembrane helix</keyword>
<evidence type="ECO:0000259" key="3">
    <source>
        <dbReference type="Pfam" id="PF16344"/>
    </source>
</evidence>
<dbReference type="InterPro" id="IPR006860">
    <property type="entry name" value="FecR"/>
</dbReference>
<keyword evidence="5" id="KW-1185">Reference proteome</keyword>
<reference evidence="4 5" key="1">
    <citation type="submission" date="2021-12" db="EMBL/GenBank/DDBJ databases">
        <title>Genome sequencing of bacteria with rrn-lacking chromosome and rrn-plasmid.</title>
        <authorList>
            <person name="Anda M."/>
            <person name="Iwasaki W."/>
        </authorList>
    </citation>
    <scope>NUCLEOTIDE SEQUENCE [LARGE SCALE GENOMIC DNA]</scope>
    <source>
        <strain evidence="4 5">DSM 100852</strain>
    </source>
</reference>
<organism evidence="4 5">
    <name type="scientific">Fulvitalea axinellae</name>
    <dbReference type="NCBI Taxonomy" id="1182444"/>
    <lineage>
        <taxon>Bacteria</taxon>
        <taxon>Pseudomonadati</taxon>
        <taxon>Bacteroidota</taxon>
        <taxon>Cytophagia</taxon>
        <taxon>Cytophagales</taxon>
        <taxon>Persicobacteraceae</taxon>
        <taxon>Fulvitalea</taxon>
    </lineage>
</organism>
<dbReference type="PANTHER" id="PTHR30273:SF2">
    <property type="entry name" value="PROTEIN FECR"/>
    <property type="match status" value="1"/>
</dbReference>
<dbReference type="Proteomes" id="UP001348817">
    <property type="component" value="Chromosome"/>
</dbReference>
<dbReference type="PIRSF" id="PIRSF018266">
    <property type="entry name" value="FecR"/>
    <property type="match status" value="1"/>
</dbReference>
<dbReference type="RefSeq" id="WP_338392296.1">
    <property type="nucleotide sequence ID" value="NZ_AP025314.1"/>
</dbReference>
<evidence type="ECO:0000259" key="2">
    <source>
        <dbReference type="Pfam" id="PF04773"/>
    </source>
</evidence>
<dbReference type="Gene3D" id="3.55.50.30">
    <property type="match status" value="1"/>
</dbReference>
<dbReference type="InterPro" id="IPR032508">
    <property type="entry name" value="FecR_C"/>
</dbReference>
<dbReference type="AlphaFoldDB" id="A0AAU9CN04"/>
<dbReference type="PANTHER" id="PTHR30273">
    <property type="entry name" value="PERIPLASMIC SIGNAL SENSOR AND SIGMA FACTOR ACTIVATOR FECR-RELATED"/>
    <property type="match status" value="1"/>
</dbReference>
<evidence type="ECO:0000313" key="5">
    <source>
        <dbReference type="Proteomes" id="UP001348817"/>
    </source>
</evidence>
<keyword evidence="1" id="KW-0472">Membrane</keyword>
<evidence type="ECO:0000313" key="4">
    <source>
        <dbReference type="EMBL" id="BDD10760.1"/>
    </source>
</evidence>
<name>A0AAU9CN04_9BACT</name>
<dbReference type="Pfam" id="PF04773">
    <property type="entry name" value="FecR"/>
    <property type="match status" value="1"/>
</dbReference>
<keyword evidence="1" id="KW-0812">Transmembrane</keyword>
<dbReference type="Gene3D" id="2.60.120.1440">
    <property type="match status" value="1"/>
</dbReference>
<feature type="domain" description="Protein FecR C-terminal" evidence="3">
    <location>
        <begin position="277"/>
        <end position="340"/>
    </location>
</feature>
<dbReference type="KEGG" id="fax:FUAX_31920"/>